<dbReference type="Pfam" id="PF18962">
    <property type="entry name" value="Por_Secre_tail"/>
    <property type="match status" value="1"/>
</dbReference>
<evidence type="ECO:0000256" key="1">
    <source>
        <dbReference type="ARBA" id="ARBA00022729"/>
    </source>
</evidence>
<feature type="domain" description="Secretion system C-terminal sorting" evidence="2">
    <location>
        <begin position="297"/>
        <end position="362"/>
    </location>
</feature>
<dbReference type="SUPFAM" id="SSF63825">
    <property type="entry name" value="YWTD domain"/>
    <property type="match status" value="1"/>
</dbReference>
<protein>
    <recommendedName>
        <fullName evidence="2">Secretion system C-terminal sorting domain-containing protein</fullName>
    </recommendedName>
</protein>
<evidence type="ECO:0000259" key="2">
    <source>
        <dbReference type="Pfam" id="PF18962"/>
    </source>
</evidence>
<dbReference type="OrthoDB" id="1232764at2"/>
<sequence length="369" mass="39442">MEGVYVSTIEGVDVGLDNIRVLEIVDGEIWVTNAGSNNGAPENAIVRLDFDGALIGFYPTTDDGSIFDIIDVGDEVYISYISADTKIERRDYDGNVLGNIVGEGVVSFIQQMEVNSENNSIYAAVFSSLGSNDSGLYEFSIDDGTILNYWDEGALRGVISVGDAGNLLISSDAGYRLFDPSTGTSTPIGMAESTQYFGRLNLAACTPPDTPTGEAMQTFTEGATLADIVISPTDVTWFATLDDATTLTDPLDITTELVNNTTYYAVNIVDECPSAPFAVTVNVVLGVDEFDASTVIMYPNPANSTVHIRHQGDVIENLSVYSLLGQKVIDLSVNSNEIDLDISSLAAAVYLVKLQIGATQKVVQVVKSN</sequence>
<dbReference type="InterPro" id="IPR026444">
    <property type="entry name" value="Secre_tail"/>
</dbReference>
<organism evidence="3 4">
    <name type="scientific">Cochleicola gelatinilyticus</name>
    <dbReference type="NCBI Taxonomy" id="1763537"/>
    <lineage>
        <taxon>Bacteria</taxon>
        <taxon>Pseudomonadati</taxon>
        <taxon>Bacteroidota</taxon>
        <taxon>Flavobacteriia</taxon>
        <taxon>Flavobacteriales</taxon>
        <taxon>Flavobacteriaceae</taxon>
        <taxon>Cochleicola</taxon>
    </lineage>
</organism>
<reference evidence="3 4" key="1">
    <citation type="submission" date="2016-02" db="EMBL/GenBank/DDBJ databases">
        <title>Ulvibacter sp. LPB0005, isolated from Thais luteostoma.</title>
        <authorList>
            <person name="Shin S.-K."/>
            <person name="Yi H."/>
        </authorList>
    </citation>
    <scope>NUCLEOTIDE SEQUENCE [LARGE SCALE GENOMIC DNA]</scope>
    <source>
        <strain evidence="3 4">LPB0005</strain>
    </source>
</reference>
<name>A0A167HC72_9FLAO</name>
<dbReference type="NCBIfam" id="TIGR04183">
    <property type="entry name" value="Por_Secre_tail"/>
    <property type="match status" value="1"/>
</dbReference>
<dbReference type="RefSeq" id="WP_068591482.1">
    <property type="nucleotide sequence ID" value="NZ_LRXL01000037.1"/>
</dbReference>
<keyword evidence="1" id="KW-0732">Signal</keyword>
<evidence type="ECO:0000313" key="3">
    <source>
        <dbReference type="EMBL" id="OAB78470.1"/>
    </source>
</evidence>
<evidence type="ECO:0000313" key="4">
    <source>
        <dbReference type="Proteomes" id="UP000077013"/>
    </source>
</evidence>
<dbReference type="EMBL" id="LRXL01000037">
    <property type="protein sequence ID" value="OAB78470.1"/>
    <property type="molecule type" value="Genomic_DNA"/>
</dbReference>
<gene>
    <name evidence="3" type="ORF">ULVI_07695</name>
</gene>
<proteinExistence type="predicted"/>
<dbReference type="STRING" id="1763537.ULVI_07695"/>
<comment type="caution">
    <text evidence="3">The sequence shown here is derived from an EMBL/GenBank/DDBJ whole genome shotgun (WGS) entry which is preliminary data.</text>
</comment>
<dbReference type="Proteomes" id="UP000077013">
    <property type="component" value="Unassembled WGS sequence"/>
</dbReference>
<keyword evidence="4" id="KW-1185">Reference proteome</keyword>
<dbReference type="AlphaFoldDB" id="A0A167HC72"/>
<accession>A0A167HC72</accession>